<feature type="compositionally biased region" description="Low complexity" evidence="1">
    <location>
        <begin position="190"/>
        <end position="210"/>
    </location>
</feature>
<sequence length="226" mass="24493">MIEVAEIIRAVGDSPARELAKGGLALPETRRLAEAARIDVDDVTPILNASRAAGLVEVGREGWVPTPQSESWLLASWPDRWATLVSSWLRALPREVLAVLDQRADTSWGEPLRTFTEWRYPAGHAWVPERLDAFARSAELFGLTTGSRPTSVAVTLLREGVDPAREIVRRLMPAPIDKVYLQHDLTVVAPGPSRPTSTAASAASPRSRAPAWPPPTASARAASSEL</sequence>
<reference evidence="3" key="1">
    <citation type="journal article" date="2019" name="Int. J. Syst. Evol. Microbiol.">
        <title>The Global Catalogue of Microorganisms (GCM) 10K type strain sequencing project: providing services to taxonomists for standard genome sequencing and annotation.</title>
        <authorList>
            <consortium name="The Broad Institute Genomics Platform"/>
            <consortium name="The Broad Institute Genome Sequencing Center for Infectious Disease"/>
            <person name="Wu L."/>
            <person name="Ma J."/>
        </authorList>
    </citation>
    <scope>NUCLEOTIDE SEQUENCE [LARGE SCALE GENOMIC DNA]</scope>
    <source>
        <strain evidence="3">NBRC 108728</strain>
    </source>
</reference>
<evidence type="ECO:0000256" key="1">
    <source>
        <dbReference type="SAM" id="MobiDB-lite"/>
    </source>
</evidence>
<accession>A0ABN6XWG7</accession>
<gene>
    <name evidence="2" type="ORF">GCM10025867_15560</name>
</gene>
<evidence type="ECO:0000313" key="3">
    <source>
        <dbReference type="Proteomes" id="UP001321486"/>
    </source>
</evidence>
<proteinExistence type="predicted"/>
<protein>
    <submittedName>
        <fullName evidence="2">Uncharacterized protein</fullName>
    </submittedName>
</protein>
<keyword evidence="3" id="KW-1185">Reference proteome</keyword>
<name>A0ABN6XWG7_9MICO</name>
<dbReference type="RefSeq" id="WP_286346877.1">
    <property type="nucleotide sequence ID" value="NZ_AP027732.1"/>
</dbReference>
<dbReference type="EMBL" id="AP027732">
    <property type="protein sequence ID" value="BDZ49315.1"/>
    <property type="molecule type" value="Genomic_DNA"/>
</dbReference>
<feature type="region of interest" description="Disordered" evidence="1">
    <location>
        <begin position="190"/>
        <end position="226"/>
    </location>
</feature>
<evidence type="ECO:0000313" key="2">
    <source>
        <dbReference type="EMBL" id="BDZ49315.1"/>
    </source>
</evidence>
<feature type="compositionally biased region" description="Low complexity" evidence="1">
    <location>
        <begin position="217"/>
        <end position="226"/>
    </location>
</feature>
<organism evidence="2 3">
    <name type="scientific">Frondihabitans sucicola</name>
    <dbReference type="NCBI Taxonomy" id="1268041"/>
    <lineage>
        <taxon>Bacteria</taxon>
        <taxon>Bacillati</taxon>
        <taxon>Actinomycetota</taxon>
        <taxon>Actinomycetes</taxon>
        <taxon>Micrococcales</taxon>
        <taxon>Microbacteriaceae</taxon>
        <taxon>Frondihabitans</taxon>
    </lineage>
</organism>
<dbReference type="Proteomes" id="UP001321486">
    <property type="component" value="Chromosome"/>
</dbReference>